<name>E1YGZ3_9BACT</name>
<dbReference type="GO" id="GO:0120147">
    <property type="term" value="F:formylglycine-generating oxidase activity"/>
    <property type="evidence" value="ECO:0007669"/>
    <property type="project" value="TreeGrafter"/>
</dbReference>
<evidence type="ECO:0000259" key="2">
    <source>
        <dbReference type="Pfam" id="PF03781"/>
    </source>
</evidence>
<feature type="compositionally biased region" description="Polar residues" evidence="1">
    <location>
        <begin position="221"/>
        <end position="231"/>
    </location>
</feature>
<organism evidence="3">
    <name type="scientific">uncultured Desulfobacterium sp</name>
    <dbReference type="NCBI Taxonomy" id="201089"/>
    <lineage>
        <taxon>Bacteria</taxon>
        <taxon>Pseudomonadati</taxon>
        <taxon>Thermodesulfobacteriota</taxon>
        <taxon>Desulfobacteria</taxon>
        <taxon>Desulfobacterales</taxon>
        <taxon>Desulfobacteriaceae</taxon>
        <taxon>Desulfobacterium</taxon>
        <taxon>environmental samples</taxon>
    </lineage>
</organism>
<evidence type="ECO:0000313" key="3">
    <source>
        <dbReference type="EMBL" id="CBX29837.1"/>
    </source>
</evidence>
<dbReference type="Gene3D" id="3.90.1580.10">
    <property type="entry name" value="paralog of FGE (formylglycine-generating enzyme)"/>
    <property type="match status" value="1"/>
</dbReference>
<dbReference type="InterPro" id="IPR051043">
    <property type="entry name" value="Sulfatase_Mod_Factor_Kinase"/>
</dbReference>
<dbReference type="Pfam" id="PF03781">
    <property type="entry name" value="FGE-sulfatase"/>
    <property type="match status" value="1"/>
</dbReference>
<dbReference type="PANTHER" id="PTHR23150">
    <property type="entry name" value="SULFATASE MODIFYING FACTOR 1, 2"/>
    <property type="match status" value="1"/>
</dbReference>
<dbReference type="AlphaFoldDB" id="E1YGZ3"/>
<accession>E1YGZ3</accession>
<dbReference type="InterPro" id="IPR042095">
    <property type="entry name" value="SUMF_sf"/>
</dbReference>
<sequence length="665" mass="74091">MNEVITLKGIEQAIESLNYRNKNALKYRLAYTIREYYHDDSSVETLKEIDSDELIRLLWNEESNPAAINNKRKNFNSLKSSINTDLKKQYAQNNNPEGIIIGPNNTFCMSDEAKDNTLKAFINTVRHEGTVNLDEVSKALNAIDKILSDSGKISNENAADNLKKLEELKNTIRLMSEKYGGFNHAGSSDSVQNDFNSISATAKDSKQEIASGAASGDGFTETETANNTDAGNNPELPEAIIDETTDEQIVELEEGYEIIDEDIEEVEIETKEDDNKENTDEHIETATQDSSGRLPGKSGSETEYGGKESPAGESGLKGDSDKDGAGGDAFGSTSSDMAEAVDVVDDDELEIIEEIDTEDLEENDGTVDNDGNNTGNNFYETLQEEEYDISDGKPGSKKNDKLLAEEFNHSLAAMDKYFNQYILIPGGNYIIGSRQPKRNECLERNINLPAFYMGKYPVTNALFEVFAEKTGYKTTAEKRGYGKVYFGRYEKTLDGQTGMGKLIFNATTTYKTIEGACWYQPCGPKSTIHRKRNHPVVQVSFEDAMAFAAWTGKRLPTENEWEAASRTDKGYSFPWGESFRKEACNVEESSICGTSPVDLYREFENGFGIADTLGNVFEWTTSRLEKFMVVKGGCWISGNDIKLFTRFQIEPDNHSNILGFRCIAY</sequence>
<feature type="compositionally biased region" description="Basic and acidic residues" evidence="1">
    <location>
        <begin position="273"/>
        <end position="284"/>
    </location>
</feature>
<proteinExistence type="predicted"/>
<reference evidence="3" key="1">
    <citation type="journal article" date="2011" name="Environ. Microbiol.">
        <title>Genomic insights into the metabolic potential of the polycyclic aromatic hydrocarbon degrading sulfate-reducing Deltaproteobacterium N47.</title>
        <authorList>
            <person name="Bergmann F."/>
            <person name="Selesi D."/>
            <person name="Weinmaier T."/>
            <person name="Tischler P."/>
            <person name="Rattei T."/>
            <person name="Meckenstock R.U."/>
        </authorList>
    </citation>
    <scope>NUCLEOTIDE SEQUENCE</scope>
</reference>
<feature type="compositionally biased region" description="Basic and acidic residues" evidence="1">
    <location>
        <begin position="316"/>
        <end position="325"/>
    </location>
</feature>
<dbReference type="InterPro" id="IPR005532">
    <property type="entry name" value="SUMF_dom"/>
</dbReference>
<evidence type="ECO:0000256" key="1">
    <source>
        <dbReference type="SAM" id="MobiDB-lite"/>
    </source>
</evidence>
<dbReference type="InterPro" id="IPR016187">
    <property type="entry name" value="CTDL_fold"/>
</dbReference>
<gene>
    <name evidence="3" type="ORF">N47_F15320</name>
</gene>
<feature type="region of interest" description="Disordered" evidence="1">
    <location>
        <begin position="270"/>
        <end position="347"/>
    </location>
</feature>
<dbReference type="PANTHER" id="PTHR23150:SF19">
    <property type="entry name" value="FORMYLGLYCINE-GENERATING ENZYME"/>
    <property type="match status" value="1"/>
</dbReference>
<dbReference type="EMBL" id="FR695873">
    <property type="protein sequence ID" value="CBX29837.1"/>
    <property type="molecule type" value="Genomic_DNA"/>
</dbReference>
<feature type="domain" description="Sulfatase-modifying factor enzyme-like" evidence="2">
    <location>
        <begin position="420"/>
        <end position="663"/>
    </location>
</feature>
<feature type="region of interest" description="Disordered" evidence="1">
    <location>
        <begin position="202"/>
        <end position="245"/>
    </location>
</feature>
<dbReference type="SUPFAM" id="SSF56436">
    <property type="entry name" value="C-type lectin-like"/>
    <property type="match status" value="1"/>
</dbReference>
<protein>
    <recommendedName>
        <fullName evidence="2">Sulfatase-modifying factor enzyme-like domain-containing protein</fullName>
    </recommendedName>
</protein>